<dbReference type="Proteomes" id="UP000499080">
    <property type="component" value="Unassembled WGS sequence"/>
</dbReference>
<dbReference type="AlphaFoldDB" id="A0A4Y2TBR5"/>
<reference evidence="1 2" key="1">
    <citation type="journal article" date="2019" name="Sci. Rep.">
        <title>Orb-weaving spider Araneus ventricosus genome elucidates the spidroin gene catalogue.</title>
        <authorList>
            <person name="Kono N."/>
            <person name="Nakamura H."/>
            <person name="Ohtoshi R."/>
            <person name="Moran D.A.P."/>
            <person name="Shinohara A."/>
            <person name="Yoshida Y."/>
            <person name="Fujiwara M."/>
            <person name="Mori M."/>
            <person name="Tomita M."/>
            <person name="Arakawa K."/>
        </authorList>
    </citation>
    <scope>NUCLEOTIDE SEQUENCE [LARGE SCALE GENOMIC DNA]</scope>
</reference>
<keyword evidence="2" id="KW-1185">Reference proteome</keyword>
<organism evidence="1 2">
    <name type="scientific">Araneus ventricosus</name>
    <name type="common">Orbweaver spider</name>
    <name type="synonym">Epeira ventricosa</name>
    <dbReference type="NCBI Taxonomy" id="182803"/>
    <lineage>
        <taxon>Eukaryota</taxon>
        <taxon>Metazoa</taxon>
        <taxon>Ecdysozoa</taxon>
        <taxon>Arthropoda</taxon>
        <taxon>Chelicerata</taxon>
        <taxon>Arachnida</taxon>
        <taxon>Araneae</taxon>
        <taxon>Araneomorphae</taxon>
        <taxon>Entelegynae</taxon>
        <taxon>Araneoidea</taxon>
        <taxon>Araneidae</taxon>
        <taxon>Araneus</taxon>
    </lineage>
</organism>
<accession>A0A4Y2TBR5</accession>
<proteinExistence type="predicted"/>
<dbReference type="EMBL" id="BGPR01027162">
    <property type="protein sequence ID" value="GBN97420.1"/>
    <property type="molecule type" value="Genomic_DNA"/>
</dbReference>
<evidence type="ECO:0000313" key="1">
    <source>
        <dbReference type="EMBL" id="GBN97420.1"/>
    </source>
</evidence>
<evidence type="ECO:0000313" key="2">
    <source>
        <dbReference type="Proteomes" id="UP000499080"/>
    </source>
</evidence>
<comment type="caution">
    <text evidence="1">The sequence shown here is derived from an EMBL/GenBank/DDBJ whole genome shotgun (WGS) entry which is preliminary data.</text>
</comment>
<gene>
    <name evidence="1" type="ORF">AVEN_212196_1</name>
</gene>
<name>A0A4Y2TBR5_ARAVE</name>
<protein>
    <submittedName>
        <fullName evidence="1">Uncharacterized protein</fullName>
    </submittedName>
</protein>
<sequence>MVSLNFLLYFPKKVSFPVPRDKQCEPAVTPECYDHPEFLSAPSHEYRTRPKWLVDHNPDLDLALRRALMEDDCQYGKMRDGAMMGKEKCVPRTDRFVSRWLNLRREKDKWGFADGRGCQTTREWTTKIKKRRCC</sequence>